<feature type="domain" description="HTH lysR-type" evidence="7">
    <location>
        <begin position="7"/>
        <end position="63"/>
    </location>
</feature>
<dbReference type="InterPro" id="IPR036388">
    <property type="entry name" value="WH-like_DNA-bd_sf"/>
</dbReference>
<keyword evidence="2" id="KW-0805">Transcription regulation</keyword>
<evidence type="ECO:0000256" key="1">
    <source>
        <dbReference type="ARBA" id="ARBA00009437"/>
    </source>
</evidence>
<evidence type="ECO:0000256" key="5">
    <source>
        <dbReference type="ARBA" id="ARBA00023163"/>
    </source>
</evidence>
<dbReference type="InterPro" id="IPR000847">
    <property type="entry name" value="LysR_HTH_N"/>
</dbReference>
<keyword evidence="9" id="KW-1185">Reference proteome</keyword>
<protein>
    <submittedName>
        <fullName evidence="8">LysR family transcriptional regulator ArgP</fullName>
    </submittedName>
</protein>
<dbReference type="PANTHER" id="PTHR30579:SF2">
    <property type="entry name" value="HTH-TYPE TRANSCRIPTIONAL REGULATOR ARGP"/>
    <property type="match status" value="1"/>
</dbReference>
<accession>A0ABV4I204</accession>
<evidence type="ECO:0000256" key="3">
    <source>
        <dbReference type="ARBA" id="ARBA00023125"/>
    </source>
</evidence>
<proteinExistence type="inferred from homology"/>
<dbReference type="NCBIfam" id="NF002964">
    <property type="entry name" value="PRK03635.1"/>
    <property type="match status" value="1"/>
</dbReference>
<feature type="region of interest" description="Disordered" evidence="6">
    <location>
        <begin position="204"/>
        <end position="225"/>
    </location>
</feature>
<comment type="similarity">
    <text evidence="1">Belongs to the LysR transcriptional regulatory family.</text>
</comment>
<evidence type="ECO:0000256" key="4">
    <source>
        <dbReference type="ARBA" id="ARBA00023159"/>
    </source>
</evidence>
<dbReference type="SUPFAM" id="SSF46785">
    <property type="entry name" value="Winged helix' DNA-binding domain"/>
    <property type="match status" value="1"/>
</dbReference>
<name>A0ABV4I204_9ACTN</name>
<dbReference type="RefSeq" id="WP_370718724.1">
    <property type="nucleotide sequence ID" value="NZ_JBGGTQ010000004.1"/>
</dbReference>
<dbReference type="Proteomes" id="UP001566476">
    <property type="component" value="Unassembled WGS sequence"/>
</dbReference>
<dbReference type="PROSITE" id="PS50931">
    <property type="entry name" value="HTH_LYSR"/>
    <property type="match status" value="1"/>
</dbReference>
<dbReference type="SUPFAM" id="SSF53850">
    <property type="entry name" value="Periplasmic binding protein-like II"/>
    <property type="match status" value="1"/>
</dbReference>
<dbReference type="Pfam" id="PF00126">
    <property type="entry name" value="HTH_1"/>
    <property type="match status" value="1"/>
</dbReference>
<evidence type="ECO:0000259" key="7">
    <source>
        <dbReference type="PROSITE" id="PS50931"/>
    </source>
</evidence>
<evidence type="ECO:0000256" key="6">
    <source>
        <dbReference type="SAM" id="MobiDB-lite"/>
    </source>
</evidence>
<sequence>MGGSVDWDLAQLRALAAVVAEGSFEAAARTLHVTPSAVSQRLRALETAAGRPLLVRSRPPRPTRAGRSVLRFAREVELLAAEAERAVRPADALPVLPVAVNADSLATWFLPALAPLAAEFCFDLRREDQERTHELLRSGSVVAAVTTEADPVPGCRATRLGAVHYQPFATAAFVRRWFPDGVGPDALARAPLVVFDRDDDLQDSWLRRHGGGGPGAPGGPGGPRHHVPATADHGEAVRLGFGWGLLLPEQVAGGRGDGLVDLDPGGGLDVDLHWQRWKVASPAVDRLSGAVLAAWRPGGGDGTAGRP</sequence>
<dbReference type="InterPro" id="IPR017685">
    <property type="entry name" value="ArgP"/>
</dbReference>
<dbReference type="NCBIfam" id="TIGR03298">
    <property type="entry name" value="argP"/>
    <property type="match status" value="1"/>
</dbReference>
<gene>
    <name evidence="8" type="ORF">AB2L28_10735</name>
</gene>
<evidence type="ECO:0000313" key="8">
    <source>
        <dbReference type="EMBL" id="MEZ0492710.1"/>
    </source>
</evidence>
<dbReference type="PANTHER" id="PTHR30579">
    <property type="entry name" value="TRANSCRIPTIONAL REGULATOR"/>
    <property type="match status" value="1"/>
</dbReference>
<dbReference type="EMBL" id="JBGGTQ010000004">
    <property type="protein sequence ID" value="MEZ0492710.1"/>
    <property type="molecule type" value="Genomic_DNA"/>
</dbReference>
<evidence type="ECO:0000313" key="9">
    <source>
        <dbReference type="Proteomes" id="UP001566476"/>
    </source>
</evidence>
<dbReference type="InterPro" id="IPR050176">
    <property type="entry name" value="LTTR"/>
</dbReference>
<dbReference type="Gene3D" id="3.40.190.290">
    <property type="match status" value="1"/>
</dbReference>
<keyword evidence="5" id="KW-0804">Transcription</keyword>
<evidence type="ECO:0000256" key="2">
    <source>
        <dbReference type="ARBA" id="ARBA00023015"/>
    </source>
</evidence>
<keyword evidence="4" id="KW-0010">Activator</keyword>
<comment type="caution">
    <text evidence="8">The sequence shown here is derived from an EMBL/GenBank/DDBJ whole genome shotgun (WGS) entry which is preliminary data.</text>
</comment>
<feature type="compositionally biased region" description="Gly residues" evidence="6">
    <location>
        <begin position="211"/>
        <end position="222"/>
    </location>
</feature>
<reference evidence="8 9" key="1">
    <citation type="submission" date="2024-07" db="EMBL/GenBank/DDBJ databases">
        <authorList>
            <person name="Thanompreechachai J."/>
            <person name="Duangmal K."/>
        </authorList>
    </citation>
    <scope>NUCLEOTIDE SEQUENCE [LARGE SCALE GENOMIC DNA]</scope>
    <source>
        <strain evidence="8 9">TBRC 1896</strain>
    </source>
</reference>
<organism evidence="8 9">
    <name type="scientific">Kineococcus mangrovi</name>
    <dbReference type="NCBI Taxonomy" id="1660183"/>
    <lineage>
        <taxon>Bacteria</taxon>
        <taxon>Bacillati</taxon>
        <taxon>Actinomycetota</taxon>
        <taxon>Actinomycetes</taxon>
        <taxon>Kineosporiales</taxon>
        <taxon>Kineosporiaceae</taxon>
        <taxon>Kineococcus</taxon>
    </lineage>
</organism>
<dbReference type="InterPro" id="IPR036390">
    <property type="entry name" value="WH_DNA-bd_sf"/>
</dbReference>
<dbReference type="Gene3D" id="1.10.10.10">
    <property type="entry name" value="Winged helix-like DNA-binding domain superfamily/Winged helix DNA-binding domain"/>
    <property type="match status" value="1"/>
</dbReference>
<keyword evidence="3" id="KW-0238">DNA-binding</keyword>